<feature type="binding site" evidence="12">
    <location>
        <begin position="271"/>
        <end position="273"/>
    </location>
    <ligand>
        <name>GTP</name>
        <dbReference type="ChEBI" id="CHEBI:37565"/>
    </ligand>
</feature>
<dbReference type="GO" id="GO:0005525">
    <property type="term" value="F:GTP binding"/>
    <property type="evidence" value="ECO:0007669"/>
    <property type="project" value="UniProtKB-UniRule"/>
</dbReference>
<evidence type="ECO:0000313" key="14">
    <source>
        <dbReference type="EMBL" id="NDL69197.1"/>
    </source>
</evidence>
<evidence type="ECO:0000256" key="7">
    <source>
        <dbReference type="ARBA" id="ARBA00023014"/>
    </source>
</evidence>
<feature type="binding site" evidence="12">
    <location>
        <position position="107"/>
    </location>
    <ligand>
        <name>GTP</name>
        <dbReference type="ChEBI" id="CHEBI:37565"/>
    </ligand>
</feature>
<evidence type="ECO:0000256" key="3">
    <source>
        <dbReference type="ARBA" id="ARBA00022691"/>
    </source>
</evidence>
<dbReference type="CDD" id="cd21117">
    <property type="entry name" value="Twitch_MoaA"/>
    <property type="match status" value="1"/>
</dbReference>
<feature type="binding site" evidence="12">
    <location>
        <position position="131"/>
    </location>
    <ligand>
        <name>S-adenosyl-L-methionine</name>
        <dbReference type="ChEBI" id="CHEBI:59789"/>
    </ligand>
</feature>
<dbReference type="PANTHER" id="PTHR22960:SF0">
    <property type="entry name" value="MOLYBDENUM COFACTOR BIOSYNTHESIS PROTEIN 1"/>
    <property type="match status" value="1"/>
</dbReference>
<dbReference type="InterPro" id="IPR013785">
    <property type="entry name" value="Aldolase_TIM"/>
</dbReference>
<dbReference type="InterPro" id="IPR007197">
    <property type="entry name" value="rSAM"/>
</dbReference>
<feature type="binding site" evidence="12">
    <location>
        <position position="41"/>
    </location>
    <ligand>
        <name>[4Fe-4S] cluster</name>
        <dbReference type="ChEBI" id="CHEBI:49883"/>
        <label>1</label>
        <note>4Fe-4S-S-AdoMet</note>
    </ligand>
</feature>
<feature type="binding site" evidence="12">
    <location>
        <position position="80"/>
    </location>
    <ligand>
        <name>S-adenosyl-L-methionine</name>
        <dbReference type="ChEBI" id="CHEBI:59789"/>
    </ligand>
</feature>
<dbReference type="SMART" id="SM00729">
    <property type="entry name" value="Elp3"/>
    <property type="match status" value="1"/>
</dbReference>
<feature type="domain" description="Radical SAM core" evidence="13">
    <location>
        <begin position="18"/>
        <end position="230"/>
    </location>
</feature>
<keyword evidence="3 12" id="KW-0949">S-adenosyl-L-methionine</keyword>
<evidence type="ECO:0000256" key="6">
    <source>
        <dbReference type="ARBA" id="ARBA00023004"/>
    </source>
</evidence>
<keyword evidence="2 12" id="KW-0004">4Fe-4S</keyword>
<comment type="caution">
    <text evidence="14">The sequence shown here is derived from an EMBL/GenBank/DDBJ whole genome shotgun (WGS) entry which is preliminary data.</text>
</comment>
<dbReference type="HAMAP" id="MF_01225_B">
    <property type="entry name" value="MoaA_B"/>
    <property type="match status" value="1"/>
</dbReference>
<feature type="binding site" evidence="12">
    <location>
        <position position="202"/>
    </location>
    <ligand>
        <name>S-adenosyl-L-methionine</name>
        <dbReference type="ChEBI" id="CHEBI:59789"/>
    </ligand>
</feature>
<dbReference type="PROSITE" id="PS51918">
    <property type="entry name" value="RADICAL_SAM"/>
    <property type="match status" value="1"/>
</dbReference>
<evidence type="ECO:0000256" key="5">
    <source>
        <dbReference type="ARBA" id="ARBA00022741"/>
    </source>
</evidence>
<keyword evidence="7 12" id="KW-0411">Iron-sulfur</keyword>
<dbReference type="GO" id="GO:0006777">
    <property type="term" value="P:Mo-molybdopterin cofactor biosynthetic process"/>
    <property type="evidence" value="ECO:0007669"/>
    <property type="project" value="UniProtKB-UniRule"/>
</dbReference>
<dbReference type="NCBIfam" id="TIGR02666">
    <property type="entry name" value="moaA"/>
    <property type="match status" value="1"/>
</dbReference>
<dbReference type="SUPFAM" id="SSF102114">
    <property type="entry name" value="Radical SAM enzymes"/>
    <property type="match status" value="1"/>
</dbReference>
<evidence type="ECO:0000256" key="10">
    <source>
        <dbReference type="ARBA" id="ARBA00023239"/>
    </source>
</evidence>
<dbReference type="OrthoDB" id="9763993at2"/>
<dbReference type="Proteomes" id="UP000480312">
    <property type="component" value="Unassembled WGS sequence"/>
</dbReference>
<dbReference type="InterPro" id="IPR013483">
    <property type="entry name" value="MoaA"/>
</dbReference>
<dbReference type="RefSeq" id="WP_162217131.1">
    <property type="nucleotide sequence ID" value="NZ_JAAEHK010000001.1"/>
</dbReference>
<feature type="binding site" evidence="12">
    <location>
        <position position="266"/>
    </location>
    <ligand>
        <name>[4Fe-4S] cluster</name>
        <dbReference type="ChEBI" id="CHEBI:49883"/>
        <label>2</label>
        <note>4Fe-4S-substrate</note>
    </ligand>
</feature>
<proteinExistence type="inferred from homology"/>
<feature type="binding site" evidence="12">
    <location>
        <position position="76"/>
    </location>
    <ligand>
        <name>GTP</name>
        <dbReference type="ChEBI" id="CHEBI:37565"/>
    </ligand>
</feature>
<feature type="binding site" evidence="12">
    <location>
        <position position="40"/>
    </location>
    <ligand>
        <name>S-adenosyl-L-methionine</name>
        <dbReference type="ChEBI" id="CHEBI:59789"/>
    </ligand>
</feature>
<name>A0A7C9KUF6_9GAMM</name>
<dbReference type="GO" id="GO:0061798">
    <property type="term" value="F:GTP 3',8'-cyclase activity"/>
    <property type="evidence" value="ECO:0007669"/>
    <property type="project" value="UniProtKB-UniRule"/>
</dbReference>
<keyword evidence="9 12" id="KW-0501">Molybdenum cofactor biosynthesis</keyword>
<keyword evidence="8 12" id="KW-0342">GTP-binding</keyword>
<dbReference type="InterPro" id="IPR050105">
    <property type="entry name" value="MoCo_biosynth_MoaA/MoaC"/>
</dbReference>
<evidence type="ECO:0000313" key="15">
    <source>
        <dbReference type="Proteomes" id="UP000480312"/>
    </source>
</evidence>
<evidence type="ECO:0000256" key="8">
    <source>
        <dbReference type="ARBA" id="ARBA00023134"/>
    </source>
</evidence>
<feature type="binding site" evidence="12">
    <location>
        <position position="38"/>
    </location>
    <ligand>
        <name>[4Fe-4S] cluster</name>
        <dbReference type="ChEBI" id="CHEBI:49883"/>
        <label>1</label>
        <note>4Fe-4S-S-AdoMet</note>
    </ligand>
</feature>
<dbReference type="GO" id="GO:0061799">
    <property type="term" value="F:cyclic pyranopterin monophosphate synthase activity"/>
    <property type="evidence" value="ECO:0007669"/>
    <property type="project" value="TreeGrafter"/>
</dbReference>
<comment type="function">
    <text evidence="12">Catalyzes the cyclization of GTP to (8S)-3',8-cyclo-7,8-dihydroguanosine 5'-triphosphate.</text>
</comment>
<gene>
    <name evidence="12 14" type="primary">moaA</name>
    <name evidence="14" type="ORF">GPL32_01580</name>
</gene>
<keyword evidence="10 12" id="KW-0456">Lyase</keyword>
<dbReference type="Gene3D" id="3.20.20.70">
    <property type="entry name" value="Aldolase class I"/>
    <property type="match status" value="1"/>
</dbReference>
<keyword evidence="4 12" id="KW-0479">Metal-binding</keyword>
<dbReference type="SFLD" id="SFLDG01386">
    <property type="entry name" value="main_SPASM_domain-containing"/>
    <property type="match status" value="1"/>
</dbReference>
<dbReference type="SFLD" id="SFLDS00029">
    <property type="entry name" value="Radical_SAM"/>
    <property type="match status" value="1"/>
</dbReference>
<evidence type="ECO:0000256" key="4">
    <source>
        <dbReference type="ARBA" id="ARBA00022723"/>
    </source>
</evidence>
<dbReference type="SFLD" id="SFLDG01383">
    <property type="entry name" value="cyclic_pyranopterin_phosphate"/>
    <property type="match status" value="1"/>
</dbReference>
<organism evidence="14 15">
    <name type="scientific">Vreelandella alkaliphila</name>
    <dbReference type="NCBI Taxonomy" id="272774"/>
    <lineage>
        <taxon>Bacteria</taxon>
        <taxon>Pseudomonadati</taxon>
        <taxon>Pseudomonadota</taxon>
        <taxon>Gammaproteobacteria</taxon>
        <taxon>Oceanospirillales</taxon>
        <taxon>Halomonadaceae</taxon>
        <taxon>Vreelandella</taxon>
    </lineage>
</organism>
<dbReference type="PANTHER" id="PTHR22960">
    <property type="entry name" value="MOLYBDOPTERIN COFACTOR SYNTHESIS PROTEIN A"/>
    <property type="match status" value="1"/>
</dbReference>
<dbReference type="GO" id="GO:0046872">
    <property type="term" value="F:metal ion binding"/>
    <property type="evidence" value="ECO:0007669"/>
    <property type="project" value="UniProtKB-KW"/>
</dbReference>
<dbReference type="EC" id="4.1.99.22" evidence="1 12"/>
<accession>A0A7C9KUF6</accession>
<evidence type="ECO:0000256" key="2">
    <source>
        <dbReference type="ARBA" id="ARBA00022485"/>
    </source>
</evidence>
<comment type="similarity">
    <text evidence="12">Belongs to the radical SAM superfamily. MoaA family.</text>
</comment>
<comment type="cofactor">
    <cofactor evidence="12">
        <name>[4Fe-4S] cluster</name>
        <dbReference type="ChEBI" id="CHEBI:49883"/>
    </cofactor>
    <text evidence="12">Binds 2 [4Fe-4S] clusters. Binds 1 [4Fe-4S] cluster coordinated with 3 cysteines and an exchangeable S-adenosyl-L-methionine and 1 [4Fe-4S] cluster coordinated with 3 cysteines and the GTP-derived substrate.</text>
</comment>
<dbReference type="InterPro" id="IPR010505">
    <property type="entry name" value="MoaA_twitch"/>
</dbReference>
<dbReference type="InterPro" id="IPR058240">
    <property type="entry name" value="rSAM_sf"/>
</dbReference>
<dbReference type="SFLD" id="SFLDG01067">
    <property type="entry name" value="SPASM/twitch_domain_containing"/>
    <property type="match status" value="1"/>
</dbReference>
<protein>
    <recommendedName>
        <fullName evidence="1 12">GTP 3',8-cyclase</fullName>
        <ecNumber evidence="1 12">4.1.99.22</ecNumber>
    </recommendedName>
    <alternativeName>
        <fullName evidence="12">Molybdenum cofactor biosynthesis protein A</fullName>
    </alternativeName>
</protein>
<evidence type="ECO:0000256" key="11">
    <source>
        <dbReference type="ARBA" id="ARBA00048697"/>
    </source>
</evidence>
<evidence type="ECO:0000256" key="1">
    <source>
        <dbReference type="ARBA" id="ARBA00012167"/>
    </source>
</evidence>
<feature type="binding site" evidence="12">
    <location>
        <position position="283"/>
    </location>
    <ligand>
        <name>[4Fe-4S] cluster</name>
        <dbReference type="ChEBI" id="CHEBI:49883"/>
        <label>2</label>
        <note>4Fe-4S-substrate</note>
    </ligand>
</feature>
<dbReference type="GO" id="GO:1904047">
    <property type="term" value="F:S-adenosyl-L-methionine binding"/>
    <property type="evidence" value="ECO:0007669"/>
    <property type="project" value="UniProtKB-UniRule"/>
</dbReference>
<dbReference type="Pfam" id="PF06463">
    <property type="entry name" value="Mob_synth_C"/>
    <property type="match status" value="1"/>
</dbReference>
<dbReference type="InterPro" id="IPR000385">
    <property type="entry name" value="MoaA_NifB_PqqE_Fe-S-bd_CS"/>
</dbReference>
<feature type="binding site" evidence="12">
    <location>
        <position position="34"/>
    </location>
    <ligand>
        <name>[4Fe-4S] cluster</name>
        <dbReference type="ChEBI" id="CHEBI:49883"/>
        <label>1</label>
        <note>4Fe-4S-S-AdoMet</note>
    </ligand>
</feature>
<evidence type="ECO:0000256" key="9">
    <source>
        <dbReference type="ARBA" id="ARBA00023150"/>
    </source>
</evidence>
<feature type="binding site" evidence="12">
    <location>
        <position position="269"/>
    </location>
    <ligand>
        <name>[4Fe-4S] cluster</name>
        <dbReference type="ChEBI" id="CHEBI:49883"/>
        <label>2</label>
        <note>4Fe-4S-substrate</note>
    </ligand>
</feature>
<dbReference type="UniPathway" id="UPA00344"/>
<dbReference type="AlphaFoldDB" id="A0A7C9KUF6"/>
<dbReference type="InterPro" id="IPR006638">
    <property type="entry name" value="Elp3/MiaA/NifB-like_rSAM"/>
</dbReference>
<comment type="pathway">
    <text evidence="12">Cofactor biosynthesis; molybdopterin biosynthesis.</text>
</comment>
<dbReference type="PROSITE" id="PS01305">
    <property type="entry name" value="MOAA_NIFB_PQQE"/>
    <property type="match status" value="1"/>
</dbReference>
<evidence type="ECO:0000259" key="13">
    <source>
        <dbReference type="PROSITE" id="PS51918"/>
    </source>
</evidence>
<comment type="subunit">
    <text evidence="12">Monomer and homodimer.</text>
</comment>
<dbReference type="Pfam" id="PF04055">
    <property type="entry name" value="Radical_SAM"/>
    <property type="match status" value="1"/>
</dbReference>
<dbReference type="EMBL" id="JAAEHK010000001">
    <property type="protein sequence ID" value="NDL69197.1"/>
    <property type="molecule type" value="Genomic_DNA"/>
</dbReference>
<keyword evidence="6 12" id="KW-0408">Iron</keyword>
<keyword evidence="5 12" id="KW-0547">Nucleotide-binding</keyword>
<comment type="catalytic activity">
    <reaction evidence="11 12">
        <text>GTP + AH2 + S-adenosyl-L-methionine = (8S)-3',8-cyclo-7,8-dihydroguanosine 5'-triphosphate + 5'-deoxyadenosine + L-methionine + A + H(+)</text>
        <dbReference type="Rhea" id="RHEA:49576"/>
        <dbReference type="ChEBI" id="CHEBI:13193"/>
        <dbReference type="ChEBI" id="CHEBI:15378"/>
        <dbReference type="ChEBI" id="CHEBI:17319"/>
        <dbReference type="ChEBI" id="CHEBI:17499"/>
        <dbReference type="ChEBI" id="CHEBI:37565"/>
        <dbReference type="ChEBI" id="CHEBI:57844"/>
        <dbReference type="ChEBI" id="CHEBI:59789"/>
        <dbReference type="ChEBI" id="CHEBI:131766"/>
        <dbReference type="EC" id="4.1.99.22"/>
    </reaction>
</comment>
<dbReference type="CDD" id="cd01335">
    <property type="entry name" value="Radical_SAM"/>
    <property type="match status" value="1"/>
</dbReference>
<reference evidence="14 15" key="1">
    <citation type="submission" date="2020-01" db="EMBL/GenBank/DDBJ databases">
        <title>Whole genome sequencing of Halomonas alkaliphila strain LS44.</title>
        <authorList>
            <person name="Kumar S."/>
            <person name="Paul D."/>
            <person name="Shouche Y."/>
            <person name="Suryavanshi M.V."/>
        </authorList>
    </citation>
    <scope>NUCLEOTIDE SEQUENCE [LARGE SCALE GENOMIC DNA]</scope>
    <source>
        <strain evidence="14 15">LS44</strain>
    </source>
</reference>
<dbReference type="InterPro" id="IPR040064">
    <property type="entry name" value="MoaA-like"/>
</dbReference>
<sequence length="340" mass="38359">MTEQRNVEQLNTKQLIDDFGRRVRYVRISVTDRCDFRCVYCMSEEMTFLPRAQVLTLEELAMVAQAFTELGVEKIRLTGGEPLVRRGIEQLVDDIGELPGLDDFTMTTNGASLRKHAKRLYQGGLRRLNISLDSLDPDRFKQLTRTGDLAKVIDGIHAAQEAGFKRIKLNAVIMKGRNEDEVLDLVTFARQEGLDISFIEEMPLGDVSDHSRAETFYSSDDVQALIETCYPLTPTTETTPGPSRYFKMADSNIRVGFISPHSHNFCDSCNRVRVTVEGRLLLCLGNEHSVDLRAVLRRYPGDMTALKTAIINALPLKPERHHFTTDGDVQVVRFMNMTGG</sequence>
<evidence type="ECO:0000256" key="12">
    <source>
        <dbReference type="HAMAP-Rule" id="MF_01225"/>
    </source>
</evidence>
<feature type="binding site" evidence="12">
    <location>
        <position position="27"/>
    </location>
    <ligand>
        <name>GTP</name>
        <dbReference type="ChEBI" id="CHEBI:37565"/>
    </ligand>
</feature>
<dbReference type="GO" id="GO:0051539">
    <property type="term" value="F:4 iron, 4 sulfur cluster binding"/>
    <property type="evidence" value="ECO:0007669"/>
    <property type="project" value="UniProtKB-UniRule"/>
</dbReference>
<feature type="binding site" evidence="12">
    <location>
        <position position="168"/>
    </location>
    <ligand>
        <name>GTP</name>
        <dbReference type="ChEBI" id="CHEBI:37565"/>
    </ligand>
</feature>